<proteinExistence type="predicted"/>
<sequence length="95" mass="10883">MLSKCSSILPELVHLTIRLALVNKYPNSLTISCVTKRSLHLLPWVVARTNITFCRALAYILLLMKLNIHKFLCIRALSETYTQALPICYCPQELH</sequence>
<dbReference type="InParanoid" id="A0A2K1JZY5"/>
<dbReference type="Gramene" id="Pp3c10_21260V3.1">
    <property type="protein sequence ID" value="Pp3c10_21260V3.1"/>
    <property type="gene ID" value="Pp3c10_21260"/>
</dbReference>
<dbReference type="AlphaFoldDB" id="A0A2K1JZY5"/>
<dbReference type="Gramene" id="Pp3c10_21260V3.2">
    <property type="protein sequence ID" value="Pp3c10_21260V3.2"/>
    <property type="gene ID" value="Pp3c10_21260"/>
</dbReference>
<protein>
    <submittedName>
        <fullName evidence="1 2">Uncharacterized protein</fullName>
    </submittedName>
</protein>
<keyword evidence="3" id="KW-1185">Reference proteome</keyword>
<evidence type="ECO:0000313" key="2">
    <source>
        <dbReference type="EnsemblPlants" id="Pp3c10_21260V3.1"/>
    </source>
</evidence>
<reference evidence="2" key="3">
    <citation type="submission" date="2020-12" db="UniProtKB">
        <authorList>
            <consortium name="EnsemblPlants"/>
        </authorList>
    </citation>
    <scope>IDENTIFICATION</scope>
</reference>
<dbReference type="EnsemblPlants" id="Pp3c10_21260V3.2">
    <property type="protein sequence ID" value="Pp3c10_21260V3.2"/>
    <property type="gene ID" value="Pp3c10_21260"/>
</dbReference>
<reference evidence="1 3" key="1">
    <citation type="journal article" date="2008" name="Science">
        <title>The Physcomitrella genome reveals evolutionary insights into the conquest of land by plants.</title>
        <authorList>
            <person name="Rensing S."/>
            <person name="Lang D."/>
            <person name="Zimmer A."/>
            <person name="Terry A."/>
            <person name="Salamov A."/>
            <person name="Shapiro H."/>
            <person name="Nishiyama T."/>
            <person name="Perroud P.-F."/>
            <person name="Lindquist E."/>
            <person name="Kamisugi Y."/>
            <person name="Tanahashi T."/>
            <person name="Sakakibara K."/>
            <person name="Fujita T."/>
            <person name="Oishi K."/>
            <person name="Shin-I T."/>
            <person name="Kuroki Y."/>
            <person name="Toyoda A."/>
            <person name="Suzuki Y."/>
            <person name="Hashimoto A."/>
            <person name="Yamaguchi K."/>
            <person name="Sugano A."/>
            <person name="Kohara Y."/>
            <person name="Fujiyama A."/>
            <person name="Anterola A."/>
            <person name="Aoki S."/>
            <person name="Ashton N."/>
            <person name="Barbazuk W.B."/>
            <person name="Barker E."/>
            <person name="Bennetzen J."/>
            <person name="Bezanilla M."/>
            <person name="Blankenship R."/>
            <person name="Cho S.H."/>
            <person name="Dutcher S."/>
            <person name="Estelle M."/>
            <person name="Fawcett J.A."/>
            <person name="Gundlach H."/>
            <person name="Hanada K."/>
            <person name="Heyl A."/>
            <person name="Hicks K.A."/>
            <person name="Hugh J."/>
            <person name="Lohr M."/>
            <person name="Mayer K."/>
            <person name="Melkozernov A."/>
            <person name="Murata T."/>
            <person name="Nelson D."/>
            <person name="Pils B."/>
            <person name="Prigge M."/>
            <person name="Reiss B."/>
            <person name="Renner T."/>
            <person name="Rombauts S."/>
            <person name="Rushton P."/>
            <person name="Sanderfoot A."/>
            <person name="Schween G."/>
            <person name="Shiu S.-H."/>
            <person name="Stueber K."/>
            <person name="Theodoulou F.L."/>
            <person name="Tu H."/>
            <person name="Van de Peer Y."/>
            <person name="Verrier P.J."/>
            <person name="Waters E."/>
            <person name="Wood A."/>
            <person name="Yang L."/>
            <person name="Cove D."/>
            <person name="Cuming A."/>
            <person name="Hasebe M."/>
            <person name="Lucas S."/>
            <person name="Mishler D.B."/>
            <person name="Reski R."/>
            <person name="Grigoriev I."/>
            <person name="Quatrano R.S."/>
            <person name="Boore J.L."/>
        </authorList>
    </citation>
    <scope>NUCLEOTIDE SEQUENCE [LARGE SCALE GENOMIC DNA]</scope>
    <source>
        <strain evidence="2 3">cv. Gransden 2004</strain>
    </source>
</reference>
<dbReference type="Proteomes" id="UP000006727">
    <property type="component" value="Chromosome 10"/>
</dbReference>
<dbReference type="EnsemblPlants" id="Pp3c10_21260V3.1">
    <property type="protein sequence ID" value="Pp3c10_21260V3.1"/>
    <property type="gene ID" value="Pp3c10_21260"/>
</dbReference>
<gene>
    <name evidence="1" type="ORF">PHYPA_014205</name>
</gene>
<name>A0A2K1JZY5_PHYPA</name>
<dbReference type="EMBL" id="ABEU02000010">
    <property type="protein sequence ID" value="PNR47085.1"/>
    <property type="molecule type" value="Genomic_DNA"/>
</dbReference>
<organism evidence="1">
    <name type="scientific">Physcomitrium patens</name>
    <name type="common">Spreading-leaved earth moss</name>
    <name type="synonym">Physcomitrella patens</name>
    <dbReference type="NCBI Taxonomy" id="3218"/>
    <lineage>
        <taxon>Eukaryota</taxon>
        <taxon>Viridiplantae</taxon>
        <taxon>Streptophyta</taxon>
        <taxon>Embryophyta</taxon>
        <taxon>Bryophyta</taxon>
        <taxon>Bryophytina</taxon>
        <taxon>Bryopsida</taxon>
        <taxon>Funariidae</taxon>
        <taxon>Funariales</taxon>
        <taxon>Funariaceae</taxon>
        <taxon>Physcomitrium</taxon>
    </lineage>
</organism>
<evidence type="ECO:0000313" key="3">
    <source>
        <dbReference type="Proteomes" id="UP000006727"/>
    </source>
</evidence>
<evidence type="ECO:0000313" key="1">
    <source>
        <dbReference type="EMBL" id="PNR47085.1"/>
    </source>
</evidence>
<accession>A0A2K1JZY5</accession>
<reference evidence="1 3" key="2">
    <citation type="journal article" date="2018" name="Plant J.">
        <title>The Physcomitrella patens chromosome-scale assembly reveals moss genome structure and evolution.</title>
        <authorList>
            <person name="Lang D."/>
            <person name="Ullrich K.K."/>
            <person name="Murat F."/>
            <person name="Fuchs J."/>
            <person name="Jenkins J."/>
            <person name="Haas F.B."/>
            <person name="Piednoel M."/>
            <person name="Gundlach H."/>
            <person name="Van Bel M."/>
            <person name="Meyberg R."/>
            <person name="Vives C."/>
            <person name="Morata J."/>
            <person name="Symeonidi A."/>
            <person name="Hiss M."/>
            <person name="Muchero W."/>
            <person name="Kamisugi Y."/>
            <person name="Saleh O."/>
            <person name="Blanc G."/>
            <person name="Decker E.L."/>
            <person name="van Gessel N."/>
            <person name="Grimwood J."/>
            <person name="Hayes R.D."/>
            <person name="Graham S.W."/>
            <person name="Gunter L.E."/>
            <person name="McDaniel S.F."/>
            <person name="Hoernstein S.N.W."/>
            <person name="Larsson A."/>
            <person name="Li F.W."/>
            <person name="Perroud P.F."/>
            <person name="Phillips J."/>
            <person name="Ranjan P."/>
            <person name="Rokshar D.S."/>
            <person name="Rothfels C.J."/>
            <person name="Schneider L."/>
            <person name="Shu S."/>
            <person name="Stevenson D.W."/>
            <person name="Thummler F."/>
            <person name="Tillich M."/>
            <person name="Villarreal Aguilar J.C."/>
            <person name="Widiez T."/>
            <person name="Wong G.K."/>
            <person name="Wymore A."/>
            <person name="Zhang Y."/>
            <person name="Zimmer A.D."/>
            <person name="Quatrano R.S."/>
            <person name="Mayer K.F.X."/>
            <person name="Goodstein D."/>
            <person name="Casacuberta J.M."/>
            <person name="Vandepoele K."/>
            <person name="Reski R."/>
            <person name="Cuming A.C."/>
            <person name="Tuskan G.A."/>
            <person name="Maumus F."/>
            <person name="Salse J."/>
            <person name="Schmutz J."/>
            <person name="Rensing S.A."/>
        </authorList>
    </citation>
    <scope>NUCLEOTIDE SEQUENCE [LARGE SCALE GENOMIC DNA]</scope>
    <source>
        <strain evidence="2 3">cv. Gransden 2004</strain>
    </source>
</reference>